<comment type="catalytic activity">
    <reaction evidence="1">
        <text>3-hydroxy-2-methylpropanoyl-CoA + H2O = 3-hydroxy-2-methylpropanoate + CoA + H(+)</text>
        <dbReference type="Rhea" id="RHEA:20888"/>
        <dbReference type="ChEBI" id="CHEBI:11805"/>
        <dbReference type="ChEBI" id="CHEBI:15377"/>
        <dbReference type="ChEBI" id="CHEBI:15378"/>
        <dbReference type="ChEBI" id="CHEBI:57287"/>
        <dbReference type="ChEBI" id="CHEBI:57340"/>
        <dbReference type="EC" id="3.1.2.4"/>
    </reaction>
</comment>
<evidence type="ECO:0000256" key="3">
    <source>
        <dbReference type="ARBA" id="ARBA00022801"/>
    </source>
</evidence>
<sequence length="496" mass="55351">MLRNLGSASRSLKRTFMSSRITMNKPVLYSVQDTARVITLNRANKLNALNTEMCESMFHTLNEYAKSDCSQLIILKSANQPRAFCAGGDVATVAVQNTSGDVVDSLKFFTSEYSLNLQLATYAKPIVAIMDGITMGGGVGLSIHTPFRIATENTKWAMPEMDIGFFPDVGTTFAMPRILTMANTNSQMALYLALTGDVIDGKDAYMMGLASHYVEHERLESLQARLAELKPVAGPKNDSELFFRMVNNAIEEFTSSLPEGYNFKFTKDQLDVIENCFDIKKVLSIKDVFKFLDDMIADSSSSHEAINFIDEVKQKLSQKSRISSEVALRLLQENSIDNIEGAIRRDLCTAGNFCLAYSKEGSSPVQFSEATIHKLVKKQKTPYPWKSSENLSSSQVTSLISPKPSIPVSLVKSFTNVTWKQYPYHLKYQLPTEQTIMKQFARMAESSTITKKDLIAYFTSVDASTRGKIGVEEICNIVIDRKCSIDDSNNLTWTHK</sequence>
<evidence type="ECO:0000313" key="6">
    <source>
        <dbReference type="Proteomes" id="UP000509704"/>
    </source>
</evidence>
<evidence type="ECO:0000313" key="5">
    <source>
        <dbReference type="EMBL" id="QLG70428.1"/>
    </source>
</evidence>
<gene>
    <name evidence="5" type="ORF">HG535_0A03670</name>
</gene>
<dbReference type="RefSeq" id="XP_037142156.1">
    <property type="nucleotide sequence ID" value="XM_037286261.1"/>
</dbReference>
<name>A0A7H9AVN7_ZYGMR</name>
<dbReference type="KEGG" id="zmk:HG535_0A03670"/>
<dbReference type="OrthoDB" id="1737613at2759"/>
<protein>
    <recommendedName>
        <fullName evidence="2">3-hydroxyisobutyryl-CoA hydrolase</fullName>
        <ecNumber evidence="2">3.1.2.4</ecNumber>
    </recommendedName>
</protein>
<dbReference type="GO" id="GO:0005739">
    <property type="term" value="C:mitochondrion"/>
    <property type="evidence" value="ECO:0007669"/>
    <property type="project" value="TreeGrafter"/>
</dbReference>
<dbReference type="InterPro" id="IPR029045">
    <property type="entry name" value="ClpP/crotonase-like_dom_sf"/>
</dbReference>
<dbReference type="InterPro" id="IPR018376">
    <property type="entry name" value="Enoyl-CoA_hyd/isom_CS"/>
</dbReference>
<dbReference type="Proteomes" id="UP000509704">
    <property type="component" value="Chromosome 1"/>
</dbReference>
<dbReference type="FunFam" id="3.90.226.10:FF:000080">
    <property type="entry name" value="3-hydroxyisobutyryl-CoA hydrolase, mitochondrial"/>
    <property type="match status" value="1"/>
</dbReference>
<feature type="domain" description="Enoyl-CoA hydratase/isomerase" evidence="4">
    <location>
        <begin position="36"/>
        <end position="398"/>
    </location>
</feature>
<proteinExistence type="predicted"/>
<evidence type="ECO:0000259" key="4">
    <source>
        <dbReference type="Pfam" id="PF16113"/>
    </source>
</evidence>
<dbReference type="PROSITE" id="PS00166">
    <property type="entry name" value="ENOYL_COA_HYDRATASE"/>
    <property type="match status" value="1"/>
</dbReference>
<accession>A0A7H9AVN7</accession>
<dbReference type="PANTHER" id="PTHR43176:SF3">
    <property type="entry name" value="3-HYDROXYISOBUTYRYL-COA HYDROLASE, MITOCHONDRIAL"/>
    <property type="match status" value="1"/>
</dbReference>
<dbReference type="EC" id="3.1.2.4" evidence="2"/>
<dbReference type="Pfam" id="PF16113">
    <property type="entry name" value="ECH_2"/>
    <property type="match status" value="1"/>
</dbReference>
<dbReference type="AlphaFoldDB" id="A0A7H9AVN7"/>
<dbReference type="InterPro" id="IPR045004">
    <property type="entry name" value="ECH_dom"/>
</dbReference>
<organism evidence="5 6">
    <name type="scientific">Zygotorulaspora mrakii</name>
    <name type="common">Zygosaccharomyces mrakii</name>
    <dbReference type="NCBI Taxonomy" id="42260"/>
    <lineage>
        <taxon>Eukaryota</taxon>
        <taxon>Fungi</taxon>
        <taxon>Dikarya</taxon>
        <taxon>Ascomycota</taxon>
        <taxon>Saccharomycotina</taxon>
        <taxon>Saccharomycetes</taxon>
        <taxon>Saccharomycetales</taxon>
        <taxon>Saccharomycetaceae</taxon>
        <taxon>Zygotorulaspora</taxon>
    </lineage>
</organism>
<dbReference type="SUPFAM" id="SSF52096">
    <property type="entry name" value="ClpP/crotonase"/>
    <property type="match status" value="1"/>
</dbReference>
<dbReference type="Gene3D" id="3.90.226.10">
    <property type="entry name" value="2-enoyl-CoA Hydratase, Chain A, domain 1"/>
    <property type="match status" value="1"/>
</dbReference>
<evidence type="ECO:0000256" key="1">
    <source>
        <dbReference type="ARBA" id="ARBA00001709"/>
    </source>
</evidence>
<dbReference type="EMBL" id="CP058604">
    <property type="protein sequence ID" value="QLG70428.1"/>
    <property type="molecule type" value="Genomic_DNA"/>
</dbReference>
<reference evidence="5 6" key="1">
    <citation type="submission" date="2020-07" db="EMBL/GenBank/DDBJ databases">
        <title>The yeast mating-type switching endonuclease HO is a domesticated member of an unorthodox homing genetic element family.</title>
        <authorList>
            <person name="Coughlan A.Y."/>
            <person name="Lombardi L."/>
            <person name="Braun-Galleani S."/>
            <person name="Martos A.R."/>
            <person name="Galeote V."/>
            <person name="Bigey F."/>
            <person name="Dequin S."/>
            <person name="Byrne K.P."/>
            <person name="Wolfe K.H."/>
        </authorList>
    </citation>
    <scope>NUCLEOTIDE SEQUENCE [LARGE SCALE GENOMIC DNA]</scope>
    <source>
        <strain evidence="5 6">NRRL Y-6702</strain>
    </source>
</reference>
<keyword evidence="6" id="KW-1185">Reference proteome</keyword>
<evidence type="ECO:0000256" key="2">
    <source>
        <dbReference type="ARBA" id="ARBA00011915"/>
    </source>
</evidence>
<dbReference type="InterPro" id="IPR032259">
    <property type="entry name" value="HIBYL-CoA-H"/>
</dbReference>
<dbReference type="PANTHER" id="PTHR43176">
    <property type="entry name" value="3-HYDROXYISOBUTYRYL-COA HYDROLASE-RELATED"/>
    <property type="match status" value="1"/>
</dbReference>
<dbReference type="CDD" id="cd06558">
    <property type="entry name" value="crotonase-like"/>
    <property type="match status" value="1"/>
</dbReference>
<dbReference type="GO" id="GO:0003860">
    <property type="term" value="F:3-hydroxyisobutyryl-CoA hydrolase activity"/>
    <property type="evidence" value="ECO:0007669"/>
    <property type="project" value="UniProtKB-EC"/>
</dbReference>
<dbReference type="GeneID" id="59234064"/>
<keyword evidence="3" id="KW-0378">Hydrolase</keyword>
<dbReference type="GO" id="GO:0006574">
    <property type="term" value="P:L-valine catabolic process"/>
    <property type="evidence" value="ECO:0007669"/>
    <property type="project" value="TreeGrafter"/>
</dbReference>